<reference evidence="1 2" key="1">
    <citation type="journal article" date="2021" name="BMC Genomics">
        <title>Datura genome reveals duplications of psychoactive alkaloid biosynthetic genes and high mutation rate following tissue culture.</title>
        <authorList>
            <person name="Rajewski A."/>
            <person name="Carter-House D."/>
            <person name="Stajich J."/>
            <person name="Litt A."/>
        </authorList>
    </citation>
    <scope>NUCLEOTIDE SEQUENCE [LARGE SCALE GENOMIC DNA]</scope>
    <source>
        <strain evidence="1">AR-01</strain>
    </source>
</reference>
<organism evidence="1 2">
    <name type="scientific">Datura stramonium</name>
    <name type="common">Jimsonweed</name>
    <name type="synonym">Common thornapple</name>
    <dbReference type="NCBI Taxonomy" id="4076"/>
    <lineage>
        <taxon>Eukaryota</taxon>
        <taxon>Viridiplantae</taxon>
        <taxon>Streptophyta</taxon>
        <taxon>Embryophyta</taxon>
        <taxon>Tracheophyta</taxon>
        <taxon>Spermatophyta</taxon>
        <taxon>Magnoliopsida</taxon>
        <taxon>eudicotyledons</taxon>
        <taxon>Gunneridae</taxon>
        <taxon>Pentapetalae</taxon>
        <taxon>asterids</taxon>
        <taxon>lamiids</taxon>
        <taxon>Solanales</taxon>
        <taxon>Solanaceae</taxon>
        <taxon>Solanoideae</taxon>
        <taxon>Datureae</taxon>
        <taxon>Datura</taxon>
    </lineage>
</organism>
<evidence type="ECO:0000313" key="2">
    <source>
        <dbReference type="Proteomes" id="UP000823775"/>
    </source>
</evidence>
<proteinExistence type="predicted"/>
<comment type="caution">
    <text evidence="1">The sequence shown here is derived from an EMBL/GenBank/DDBJ whole genome shotgun (WGS) entry which is preliminary data.</text>
</comment>
<keyword evidence="2" id="KW-1185">Reference proteome</keyword>
<name>A0ABS8WNF1_DATST</name>
<protein>
    <submittedName>
        <fullName evidence="1">Uncharacterized protein</fullName>
    </submittedName>
</protein>
<dbReference type="Proteomes" id="UP000823775">
    <property type="component" value="Unassembled WGS sequence"/>
</dbReference>
<feature type="non-terminal residue" evidence="1">
    <location>
        <position position="121"/>
    </location>
</feature>
<gene>
    <name evidence="1" type="ORF">HAX54_050106</name>
</gene>
<dbReference type="EMBL" id="JACEIK010008708">
    <property type="protein sequence ID" value="MCE3051539.1"/>
    <property type="molecule type" value="Genomic_DNA"/>
</dbReference>
<sequence>PLPHRTFQNRVTSVASCVPLRREGSALHLPTRRNESVSHLPTRRNEAALHPPTRRICWRLTPVLAPDLLVPRASHGTGKATPRACHLAASALHCTHSRARILVPRAWNHVAQVPRCAFGRT</sequence>
<accession>A0ABS8WNF1</accession>
<feature type="non-terminal residue" evidence="1">
    <location>
        <position position="1"/>
    </location>
</feature>
<evidence type="ECO:0000313" key="1">
    <source>
        <dbReference type="EMBL" id="MCE3051539.1"/>
    </source>
</evidence>